<sequence length="220" mass="23111">MMKAVPVGVSSKTTGKDKMRLTRLSASNDSDERWSDAESEPSVGAVTRSHKDGDAPRTVLVTLNVEKRVPTKTRGKSAIIEAASEHDADPQVEDEAPVNDDTSGNDGGSGGAVATTQPDEMVMVAAISELRDMVARLRPAHGTDDHGGRHHGRRHGGAVAARRGHERRPATGKTAARRVACAAAADPSDDDRGDDNSDGADGDDDDADTEEPPSSNASKW</sequence>
<accession>W2G3H0</accession>
<reference evidence="2" key="1">
    <citation type="submission" date="2013-11" db="EMBL/GenBank/DDBJ databases">
        <title>The Genome Sequence of Phytophthora parasitica CJ02B3.</title>
        <authorList>
            <consortium name="The Broad Institute Genomics Platform"/>
            <person name="Russ C."/>
            <person name="Tyler B."/>
            <person name="Panabieres F."/>
            <person name="Shan W."/>
            <person name="Tripathy S."/>
            <person name="Grunwald N."/>
            <person name="Machado M."/>
            <person name="Johnson C.S."/>
            <person name="Arredondo F."/>
            <person name="Hong C."/>
            <person name="Coffey M."/>
            <person name="Young S.K."/>
            <person name="Zeng Q."/>
            <person name="Gargeya S."/>
            <person name="Fitzgerald M."/>
            <person name="Abouelleil A."/>
            <person name="Alvarado L."/>
            <person name="Chapman S.B."/>
            <person name="Gainer-Dewar J."/>
            <person name="Goldberg J."/>
            <person name="Griggs A."/>
            <person name="Gujja S."/>
            <person name="Hansen M."/>
            <person name="Howarth C."/>
            <person name="Imamovic A."/>
            <person name="Ireland A."/>
            <person name="Larimer J."/>
            <person name="McCowan C."/>
            <person name="Murphy C."/>
            <person name="Pearson M."/>
            <person name="Poon T.W."/>
            <person name="Priest M."/>
            <person name="Roberts A."/>
            <person name="Saif S."/>
            <person name="Shea T."/>
            <person name="Sykes S."/>
            <person name="Wortman J."/>
            <person name="Nusbaum C."/>
            <person name="Birren B."/>
        </authorList>
    </citation>
    <scope>NUCLEOTIDE SEQUENCE [LARGE SCALE GENOMIC DNA]</scope>
    <source>
        <strain evidence="2">CJ02B3</strain>
    </source>
</reference>
<evidence type="ECO:0000313" key="2">
    <source>
        <dbReference type="EMBL" id="ETK77593.1"/>
    </source>
</evidence>
<dbReference type="AlphaFoldDB" id="W2G3H0"/>
<feature type="region of interest" description="Disordered" evidence="1">
    <location>
        <begin position="136"/>
        <end position="220"/>
    </location>
</feature>
<name>W2G3H0_PHYNI</name>
<feature type="compositionally biased region" description="Acidic residues" evidence="1">
    <location>
        <begin position="187"/>
        <end position="211"/>
    </location>
</feature>
<feature type="compositionally biased region" description="Basic residues" evidence="1">
    <location>
        <begin position="148"/>
        <end position="166"/>
    </location>
</feature>
<protein>
    <submittedName>
        <fullName evidence="2">Uncharacterized protein</fullName>
    </submittedName>
</protein>
<feature type="compositionally biased region" description="Basic and acidic residues" evidence="1">
    <location>
        <begin position="136"/>
        <end position="147"/>
    </location>
</feature>
<gene>
    <name evidence="2" type="ORF">L915_16160</name>
</gene>
<dbReference type="EMBL" id="KI688365">
    <property type="protein sequence ID" value="ETK77593.1"/>
    <property type="molecule type" value="Genomic_DNA"/>
</dbReference>
<dbReference type="VEuPathDB" id="FungiDB:PPTG_15845"/>
<proteinExistence type="predicted"/>
<feature type="region of interest" description="Disordered" evidence="1">
    <location>
        <begin position="72"/>
        <end position="119"/>
    </location>
</feature>
<dbReference type="Proteomes" id="UP000053236">
    <property type="component" value="Unassembled WGS sequence"/>
</dbReference>
<feature type="compositionally biased region" description="Low complexity" evidence="1">
    <location>
        <begin position="177"/>
        <end position="186"/>
    </location>
</feature>
<organism evidence="2">
    <name type="scientific">Phytophthora nicotianae</name>
    <name type="common">Potato buckeye rot agent</name>
    <name type="synonym">Phytophthora parasitica</name>
    <dbReference type="NCBI Taxonomy" id="4792"/>
    <lineage>
        <taxon>Eukaryota</taxon>
        <taxon>Sar</taxon>
        <taxon>Stramenopiles</taxon>
        <taxon>Oomycota</taxon>
        <taxon>Peronosporomycetes</taxon>
        <taxon>Peronosporales</taxon>
        <taxon>Peronosporaceae</taxon>
        <taxon>Phytophthora</taxon>
    </lineage>
</organism>
<feature type="region of interest" description="Disordered" evidence="1">
    <location>
        <begin position="1"/>
        <end position="59"/>
    </location>
</feature>
<evidence type="ECO:0000256" key="1">
    <source>
        <dbReference type="SAM" id="MobiDB-lite"/>
    </source>
</evidence>